<gene>
    <name evidence="2" type="ORF">DFP72DRAFT_900352</name>
</gene>
<proteinExistence type="predicted"/>
<feature type="region of interest" description="Disordered" evidence="1">
    <location>
        <begin position="651"/>
        <end position="718"/>
    </location>
</feature>
<feature type="compositionally biased region" description="Low complexity" evidence="1">
    <location>
        <begin position="515"/>
        <end position="552"/>
    </location>
</feature>
<organism evidence="2 3">
    <name type="scientific">Ephemerocybe angulata</name>
    <dbReference type="NCBI Taxonomy" id="980116"/>
    <lineage>
        <taxon>Eukaryota</taxon>
        <taxon>Fungi</taxon>
        <taxon>Dikarya</taxon>
        <taxon>Basidiomycota</taxon>
        <taxon>Agaricomycotina</taxon>
        <taxon>Agaricomycetes</taxon>
        <taxon>Agaricomycetidae</taxon>
        <taxon>Agaricales</taxon>
        <taxon>Agaricineae</taxon>
        <taxon>Psathyrellaceae</taxon>
        <taxon>Ephemerocybe</taxon>
    </lineage>
</organism>
<feature type="region of interest" description="Disordered" evidence="1">
    <location>
        <begin position="797"/>
        <end position="817"/>
    </location>
</feature>
<name>A0A8H6HWC9_9AGAR</name>
<dbReference type="EMBL" id="JACGCI010000036">
    <property type="protein sequence ID" value="KAF6754091.1"/>
    <property type="molecule type" value="Genomic_DNA"/>
</dbReference>
<keyword evidence="3" id="KW-1185">Reference proteome</keyword>
<accession>A0A8H6HWC9</accession>
<feature type="region of interest" description="Disordered" evidence="1">
    <location>
        <begin position="501"/>
        <end position="568"/>
    </location>
</feature>
<dbReference type="Proteomes" id="UP000521943">
    <property type="component" value="Unassembled WGS sequence"/>
</dbReference>
<reference evidence="2 3" key="1">
    <citation type="submission" date="2020-07" db="EMBL/GenBank/DDBJ databases">
        <title>Comparative genomics of pyrophilous fungi reveals a link between fire events and developmental genes.</title>
        <authorList>
            <consortium name="DOE Joint Genome Institute"/>
            <person name="Steindorff A.S."/>
            <person name="Carver A."/>
            <person name="Calhoun S."/>
            <person name="Stillman K."/>
            <person name="Liu H."/>
            <person name="Lipzen A."/>
            <person name="Pangilinan J."/>
            <person name="Labutti K."/>
            <person name="Bruns T.D."/>
            <person name="Grigoriev I.V."/>
        </authorList>
    </citation>
    <scope>NUCLEOTIDE SEQUENCE [LARGE SCALE GENOMIC DNA]</scope>
    <source>
        <strain evidence="2 3">CBS 144469</strain>
    </source>
</reference>
<feature type="region of interest" description="Disordered" evidence="1">
    <location>
        <begin position="148"/>
        <end position="206"/>
    </location>
</feature>
<dbReference type="OrthoDB" id="3077052at2759"/>
<evidence type="ECO:0000256" key="1">
    <source>
        <dbReference type="SAM" id="MobiDB-lite"/>
    </source>
</evidence>
<feature type="region of interest" description="Disordered" evidence="1">
    <location>
        <begin position="256"/>
        <end position="280"/>
    </location>
</feature>
<protein>
    <submittedName>
        <fullName evidence="2">Uncharacterized protein</fullName>
    </submittedName>
</protein>
<feature type="compositionally biased region" description="Polar residues" evidence="1">
    <location>
        <begin position="805"/>
        <end position="817"/>
    </location>
</feature>
<feature type="region of interest" description="Disordered" evidence="1">
    <location>
        <begin position="860"/>
        <end position="958"/>
    </location>
</feature>
<evidence type="ECO:0000313" key="3">
    <source>
        <dbReference type="Proteomes" id="UP000521943"/>
    </source>
</evidence>
<feature type="compositionally biased region" description="Low complexity" evidence="1">
    <location>
        <begin position="195"/>
        <end position="206"/>
    </location>
</feature>
<dbReference type="AlphaFoldDB" id="A0A8H6HWC9"/>
<sequence length="983" mass="104487">MSFQQSVKVVVSEICAAFHALIAVLVHCWATLSGAWGAPSEGYHDLKTPAGPIVPLPAQVDGVPTHGDDLESGLLAMTKISPLPPGDPQEYHDIPLNSSPPSPLLPSTPVAPHPILTSSILSPFIMHGSSLSVSESAKALLLLSQLGSNSTGQSDAETGPSRGPSYILAPDHGDGAGILSLPPSPSPQRCPLFQSPSHSPSSYSGESASIIHSCPSKFDQDLFYTSPTTATHQSAKEGAGFDLVDKGVEEVKSKVVPRTNSDGSTEVRACPRPPSSVRRSLRLSTHSPHIPGTFSAPAPPPVPQIPDASLLLLKADGEHGQNDLPLSDTSGISPAQSVASFLSQPGGVDILRGAVLTSAEDIRLPSSLSAPEARYYEFYYDIYCQPFTLQTIMPLDDHGAETRLSKSSTSLPECTTAYADESIPMKGPDDDHTMTYVVQSMVETDGPDSPRTLWGSPFLKSTPKFEHSFILPPIPLTSTAISMGTLIGHEEDELDYYGLQDAGEQGDRDDDNQDGNDSNGSNASTTRYYSSGSRSQGYSADADTTLLTTPTLNPSKRLSGSSVSTCGSDDAEQEAILVEVKRGSLAKPVFLLQNPGKWGSVRLSTVSVATDSRSLHPAMQARLRRALSNGKSQHDRLSASDSGLLSSESFRSVNESFTDPEKPSSSEDSGLGMTMEGIQENEVSAEEAGDVSPGSGGKGSSEADDEGDSEWLSWPSKNGIKGTHRMSLGIANQAANANGLTIFNANHRRPQTGSPTTIPRQHHLTRHPTLQANIRHLVVSHTHDFLPAKLPNYHNGLSLDDTTEESNGSFTTNASRARSSSILVQMDISFQNPNDPPQGSGDEGAALTCTESRYPKFIPLGSGCPSKRLPKRPRTLSAPQLPDRSKSEDCDRDDTDERDSDDDPSETVPLRSLFAEKGRDSIIVTPASAKGGDCAGSENSREPPKKRRRAATGGHGMRVAGATQDAFVSSARPFITTGDLWPL</sequence>
<feature type="compositionally biased region" description="Acidic residues" evidence="1">
    <location>
        <begin position="890"/>
        <end position="905"/>
    </location>
</feature>
<comment type="caution">
    <text evidence="2">The sequence shown here is derived from an EMBL/GenBank/DDBJ whole genome shotgun (WGS) entry which is preliminary data.</text>
</comment>
<feature type="compositionally biased region" description="Polar residues" evidence="1">
    <location>
        <begin position="553"/>
        <end position="567"/>
    </location>
</feature>
<evidence type="ECO:0000313" key="2">
    <source>
        <dbReference type="EMBL" id="KAF6754091.1"/>
    </source>
</evidence>